<dbReference type="Gene3D" id="1.10.510.10">
    <property type="entry name" value="Transferase(Phosphotransferase) domain 1"/>
    <property type="match status" value="1"/>
</dbReference>
<evidence type="ECO:0000256" key="4">
    <source>
        <dbReference type="ARBA" id="ARBA00022777"/>
    </source>
</evidence>
<dbReference type="SMART" id="SM00220">
    <property type="entry name" value="S_TKc"/>
    <property type="match status" value="1"/>
</dbReference>
<keyword evidence="5 6" id="KW-0067">ATP-binding</keyword>
<dbReference type="PANTHER" id="PTHR22974:SF21">
    <property type="entry name" value="DUAL SPECIFICITY PROTEIN KINASE TTK"/>
    <property type="match status" value="1"/>
</dbReference>
<protein>
    <submittedName>
        <fullName evidence="9">TTK</fullName>
    </submittedName>
</protein>
<dbReference type="PROSITE" id="PS00108">
    <property type="entry name" value="PROTEIN_KINASE_ST"/>
    <property type="match status" value="1"/>
</dbReference>
<organism evidence="9 10">
    <name type="scientific">Cordylochernes scorpioides</name>
    <dbReference type="NCBI Taxonomy" id="51811"/>
    <lineage>
        <taxon>Eukaryota</taxon>
        <taxon>Metazoa</taxon>
        <taxon>Ecdysozoa</taxon>
        <taxon>Arthropoda</taxon>
        <taxon>Chelicerata</taxon>
        <taxon>Arachnida</taxon>
        <taxon>Pseudoscorpiones</taxon>
        <taxon>Cheliferoidea</taxon>
        <taxon>Chernetidae</taxon>
        <taxon>Cordylochernes</taxon>
    </lineage>
</organism>
<evidence type="ECO:0000256" key="3">
    <source>
        <dbReference type="ARBA" id="ARBA00022741"/>
    </source>
</evidence>
<dbReference type="InterPro" id="IPR011009">
    <property type="entry name" value="Kinase-like_dom_sf"/>
</dbReference>
<name>A0ABY6KLQ3_9ARAC</name>
<dbReference type="InterPro" id="IPR000719">
    <property type="entry name" value="Prot_kinase_dom"/>
</dbReference>
<dbReference type="EMBL" id="CP092868">
    <property type="protein sequence ID" value="UYV68717.1"/>
    <property type="molecule type" value="Genomic_DNA"/>
</dbReference>
<keyword evidence="2" id="KW-0808">Transferase</keyword>
<dbReference type="SUPFAM" id="SSF56112">
    <property type="entry name" value="Protein kinase-like (PK-like)"/>
    <property type="match status" value="1"/>
</dbReference>
<evidence type="ECO:0000256" key="7">
    <source>
        <dbReference type="SAM" id="MobiDB-lite"/>
    </source>
</evidence>
<sequence length="532" mass="60960">MSTGSSKCAEDEDEEDEELSGVVEQSKNEEKAFEELASDEEPNIIDEFLSDNIPKASPIQSQNINLANKTDIKPIISPKKSTEVNKISEERIKKKPPTKVIKVNNHPYEVHSLLGKGGSSKVYQVYDLKRRTFAIKHVKMSGVDIQIQNEYKNEIELLKSLQDQDFVIKMYDYEYKENEILVVLEKGETDFQLLLQKMEKNQQIDWITIKYFWSQMLRAVHSIHQAGIIHSDLKPANFMMVEGRLKLIDFGIASKIQQDATSVVKDSQMGTINYMSPDAIMEYTGITSSSSASSSDAPKYRITLKCDIWSLGCILYKMVYKNPPFAHIRGIYRQIGAITNSKHIITFPQLEDPDLIDVLKLCLNRNPKARPSTGELLRHPYLTHRVQPSLQDYMTGLPQLTPAQIQQVFEYSRKLLEKSAVRFKAGRISIEDDPRQGRPKFQRTDENVQKITDLIKENPRTTLLELEHDTGISKTTIGRIVTKDLKLKKTPSKFIPRFLTNEQKLCRLATCENMLEMTKTDPEWKDKIITGD</sequence>
<dbReference type="InterPro" id="IPR008271">
    <property type="entry name" value="Ser/Thr_kinase_AS"/>
</dbReference>
<evidence type="ECO:0000313" key="9">
    <source>
        <dbReference type="EMBL" id="UYV68717.1"/>
    </source>
</evidence>
<keyword evidence="10" id="KW-1185">Reference proteome</keyword>
<dbReference type="PROSITE" id="PS00107">
    <property type="entry name" value="PROTEIN_KINASE_ATP"/>
    <property type="match status" value="1"/>
</dbReference>
<feature type="binding site" evidence="6">
    <location>
        <position position="136"/>
    </location>
    <ligand>
        <name>ATP</name>
        <dbReference type="ChEBI" id="CHEBI:30616"/>
    </ligand>
</feature>
<dbReference type="Gene3D" id="3.30.200.20">
    <property type="entry name" value="Phosphorylase Kinase, domain 1"/>
    <property type="match status" value="1"/>
</dbReference>
<evidence type="ECO:0000256" key="6">
    <source>
        <dbReference type="PROSITE-ProRule" id="PRU10141"/>
    </source>
</evidence>
<keyword evidence="4" id="KW-0418">Kinase</keyword>
<keyword evidence="1" id="KW-0723">Serine/threonine-protein kinase</keyword>
<reference evidence="9 10" key="1">
    <citation type="submission" date="2022-01" db="EMBL/GenBank/DDBJ databases">
        <title>A chromosomal length assembly of Cordylochernes scorpioides.</title>
        <authorList>
            <person name="Zeh D."/>
            <person name="Zeh J."/>
        </authorList>
    </citation>
    <scope>NUCLEOTIDE SEQUENCE [LARGE SCALE GENOMIC DNA]</scope>
    <source>
        <strain evidence="9">IN4F17</strain>
        <tissue evidence="9">Whole Body</tissue>
    </source>
</reference>
<evidence type="ECO:0000259" key="8">
    <source>
        <dbReference type="PROSITE" id="PS50011"/>
    </source>
</evidence>
<dbReference type="PANTHER" id="PTHR22974">
    <property type="entry name" value="MIXED LINEAGE PROTEIN KINASE"/>
    <property type="match status" value="1"/>
</dbReference>
<accession>A0ABY6KLQ3</accession>
<evidence type="ECO:0000313" key="10">
    <source>
        <dbReference type="Proteomes" id="UP001235939"/>
    </source>
</evidence>
<evidence type="ECO:0000256" key="5">
    <source>
        <dbReference type="ARBA" id="ARBA00022840"/>
    </source>
</evidence>
<feature type="region of interest" description="Disordered" evidence="7">
    <location>
        <begin position="1"/>
        <end position="38"/>
    </location>
</feature>
<evidence type="ECO:0000256" key="2">
    <source>
        <dbReference type="ARBA" id="ARBA00022679"/>
    </source>
</evidence>
<feature type="domain" description="Protein kinase" evidence="8">
    <location>
        <begin position="108"/>
        <end position="382"/>
    </location>
</feature>
<feature type="compositionally biased region" description="Acidic residues" evidence="7">
    <location>
        <begin position="10"/>
        <end position="19"/>
    </location>
</feature>
<proteinExistence type="predicted"/>
<keyword evidence="3 6" id="KW-0547">Nucleotide-binding</keyword>
<dbReference type="Pfam" id="PF00069">
    <property type="entry name" value="Pkinase"/>
    <property type="match status" value="1"/>
</dbReference>
<evidence type="ECO:0000256" key="1">
    <source>
        <dbReference type="ARBA" id="ARBA00022527"/>
    </source>
</evidence>
<dbReference type="PROSITE" id="PS50011">
    <property type="entry name" value="PROTEIN_KINASE_DOM"/>
    <property type="match status" value="1"/>
</dbReference>
<dbReference type="InterPro" id="IPR017441">
    <property type="entry name" value="Protein_kinase_ATP_BS"/>
</dbReference>
<dbReference type="Proteomes" id="UP001235939">
    <property type="component" value="Chromosome 06"/>
</dbReference>
<dbReference type="CDD" id="cd14131">
    <property type="entry name" value="PKc_Mps1"/>
    <property type="match status" value="1"/>
</dbReference>
<dbReference type="InterPro" id="IPR027084">
    <property type="entry name" value="Mps1_cat"/>
</dbReference>
<gene>
    <name evidence="9" type="ORF">LAZ67_6000529</name>
</gene>